<dbReference type="SFLD" id="SFLDF00299">
    <property type="entry name" value="anaerobic_ribonucleoside-triph"/>
    <property type="match status" value="1"/>
</dbReference>
<dbReference type="GO" id="GO:0051539">
    <property type="term" value="F:4 iron, 4 sulfur cluster binding"/>
    <property type="evidence" value="ECO:0007669"/>
    <property type="project" value="UniProtKB-KW"/>
</dbReference>
<comment type="caution">
    <text evidence="8">The sequence shown here is derived from an EMBL/GenBank/DDBJ whole genome shotgun (WGS) entry which is preliminary data.</text>
</comment>
<evidence type="ECO:0000313" key="9">
    <source>
        <dbReference type="Proteomes" id="UP000234857"/>
    </source>
</evidence>
<evidence type="ECO:0000313" key="8">
    <source>
        <dbReference type="EMBL" id="PLX17748.1"/>
    </source>
</evidence>
<dbReference type="Pfam" id="PF13353">
    <property type="entry name" value="Fer4_12"/>
    <property type="match status" value="1"/>
</dbReference>
<dbReference type="SUPFAM" id="SSF102114">
    <property type="entry name" value="Radical SAM enzymes"/>
    <property type="match status" value="1"/>
</dbReference>
<keyword evidence="2" id="KW-0004">4Fe-4S</keyword>
<evidence type="ECO:0000256" key="2">
    <source>
        <dbReference type="ARBA" id="ARBA00022485"/>
    </source>
</evidence>
<dbReference type="GO" id="GO:0004748">
    <property type="term" value="F:ribonucleoside-diphosphate reductase activity, thioredoxin disulfide as acceptor"/>
    <property type="evidence" value="ECO:0007669"/>
    <property type="project" value="TreeGrafter"/>
</dbReference>
<dbReference type="PANTHER" id="PTHR30352">
    <property type="entry name" value="PYRUVATE FORMATE-LYASE-ACTIVATING ENZYME"/>
    <property type="match status" value="1"/>
</dbReference>
<evidence type="ECO:0000256" key="5">
    <source>
        <dbReference type="ARBA" id="ARBA00023004"/>
    </source>
</evidence>
<dbReference type="SFLD" id="SFLDS00029">
    <property type="entry name" value="Radical_SAM"/>
    <property type="match status" value="1"/>
</dbReference>
<organism evidence="8 9">
    <name type="scientific">Muiribacterium halophilum</name>
    <dbReference type="NCBI Taxonomy" id="2053465"/>
    <lineage>
        <taxon>Bacteria</taxon>
        <taxon>Candidatus Muiribacteriota</taxon>
        <taxon>Candidatus Muiribacteriia</taxon>
        <taxon>Candidatus Muiribacteriales</taxon>
        <taxon>Candidatus Muiribacteriaceae</taxon>
        <taxon>Candidatus Muiribacterium</taxon>
    </lineage>
</organism>
<dbReference type="EC" id="1.97.1.-" evidence="7"/>
<comment type="similarity">
    <text evidence="7">Belongs to the organic radical-activating enzymes family.</text>
</comment>
<dbReference type="InterPro" id="IPR058240">
    <property type="entry name" value="rSAM_sf"/>
</dbReference>
<keyword evidence="4" id="KW-0479">Metal-binding</keyword>
<accession>A0A2N5ZGB5</accession>
<dbReference type="GO" id="GO:0043365">
    <property type="term" value="F:[formate-C-acetyltransferase]-activating enzyme activity"/>
    <property type="evidence" value="ECO:0007669"/>
    <property type="project" value="InterPro"/>
</dbReference>
<keyword evidence="5" id="KW-0408">Iron</keyword>
<dbReference type="Proteomes" id="UP000234857">
    <property type="component" value="Unassembled WGS sequence"/>
</dbReference>
<dbReference type="Gene3D" id="3.20.20.70">
    <property type="entry name" value="Aldolase class I"/>
    <property type="match status" value="1"/>
</dbReference>
<dbReference type="InterPro" id="IPR007197">
    <property type="entry name" value="rSAM"/>
</dbReference>
<keyword evidence="3" id="KW-0949">S-adenosyl-L-methionine</keyword>
<gene>
    <name evidence="8" type="ORF">C0601_06875</name>
</gene>
<comment type="function">
    <text evidence="7">Activation of anaerobic ribonucleoside-triphosphate reductase under anaerobic conditions by generation of an organic free radical, using S-adenosylmethionine and reduced flavodoxin as cosubstrates to produce 5'-deoxy-adenosine.</text>
</comment>
<dbReference type="InterPro" id="IPR013785">
    <property type="entry name" value="Aldolase_TIM"/>
</dbReference>
<reference evidence="8 9" key="1">
    <citation type="submission" date="2017-11" db="EMBL/GenBank/DDBJ databases">
        <title>Genome-resolved metagenomics identifies genetic mobility, metabolic interactions, and unexpected diversity in perchlorate-reducing communities.</title>
        <authorList>
            <person name="Barnum T.P."/>
            <person name="Figueroa I.A."/>
            <person name="Carlstrom C.I."/>
            <person name="Lucas L.N."/>
            <person name="Engelbrektson A.L."/>
            <person name="Coates J.D."/>
        </authorList>
    </citation>
    <scope>NUCLEOTIDE SEQUENCE [LARGE SCALE GENOMIC DNA]</scope>
    <source>
        <strain evidence="8">BM706</strain>
    </source>
</reference>
<sequence length="190" mass="22038">MYARLNHIILKTSVEGPGVRTALWFQGCSHRCDGCFAKHTWEKDKGFSKKVSEIIGLILSQETRGITISGGEPFDQFDQLYDIIHGVKEKKDIIVFTGYEYHELLKKDKRCSELLENIDLLIDGRFIQIEKEAKRPFVGSKNQNFRFLSERISEKELFEQKNCVEIRINQSGKITINGMFPAEEFKKEML</sequence>
<comment type="cofactor">
    <cofactor evidence="1">
        <name>[4Fe-4S] cluster</name>
        <dbReference type="ChEBI" id="CHEBI:49883"/>
    </cofactor>
</comment>
<keyword evidence="6" id="KW-0411">Iron-sulfur</keyword>
<protein>
    <recommendedName>
        <fullName evidence="7">Anaerobic ribonucleoside-triphosphate reductase-activating protein</fullName>
        <ecNumber evidence="7">1.97.1.-</ecNumber>
    </recommendedName>
</protein>
<evidence type="ECO:0000256" key="3">
    <source>
        <dbReference type="ARBA" id="ARBA00022691"/>
    </source>
</evidence>
<evidence type="ECO:0000256" key="1">
    <source>
        <dbReference type="ARBA" id="ARBA00001966"/>
    </source>
</evidence>
<evidence type="ECO:0000256" key="4">
    <source>
        <dbReference type="ARBA" id="ARBA00022723"/>
    </source>
</evidence>
<dbReference type="SFLD" id="SFLDG01066">
    <property type="entry name" value="organic_radical-activating_enz"/>
    <property type="match status" value="1"/>
</dbReference>
<evidence type="ECO:0000256" key="6">
    <source>
        <dbReference type="ARBA" id="ARBA00023014"/>
    </source>
</evidence>
<proteinExistence type="inferred from homology"/>
<dbReference type="SFLD" id="SFLDG01063">
    <property type="entry name" value="activating_enzymes__group_1"/>
    <property type="match status" value="1"/>
</dbReference>
<dbReference type="InterPro" id="IPR012837">
    <property type="entry name" value="NrdG"/>
</dbReference>
<keyword evidence="7" id="KW-0560">Oxidoreductase</keyword>
<evidence type="ECO:0000256" key="7">
    <source>
        <dbReference type="PIRNR" id="PIRNR000368"/>
    </source>
</evidence>
<name>A0A2N5ZGB5_MUIH1</name>
<dbReference type="PANTHER" id="PTHR30352:SF2">
    <property type="entry name" value="ANAEROBIC RIBONUCLEOSIDE-TRIPHOSPHATE REDUCTASE-ACTIVATING PROTEIN"/>
    <property type="match status" value="1"/>
</dbReference>
<dbReference type="AlphaFoldDB" id="A0A2N5ZGB5"/>
<dbReference type="GO" id="GO:0046872">
    <property type="term" value="F:metal ion binding"/>
    <property type="evidence" value="ECO:0007669"/>
    <property type="project" value="UniProtKB-KW"/>
</dbReference>
<dbReference type="EMBL" id="PKTG01000083">
    <property type="protein sequence ID" value="PLX17748.1"/>
    <property type="molecule type" value="Genomic_DNA"/>
</dbReference>
<dbReference type="InterPro" id="IPR034457">
    <property type="entry name" value="Organic_radical-activating"/>
</dbReference>
<dbReference type="PIRSF" id="PIRSF000368">
    <property type="entry name" value="NrdG"/>
    <property type="match status" value="1"/>
</dbReference>